<dbReference type="RefSeq" id="WP_167023296.1">
    <property type="nucleotide sequence ID" value="NZ_CP050177.1"/>
</dbReference>
<name>A0A6G9GT15_9ACTN</name>
<dbReference type="KEGG" id="slia:HA039_02925"/>
<dbReference type="InterPro" id="IPR015943">
    <property type="entry name" value="WD40/YVTN_repeat-like_dom_sf"/>
</dbReference>
<evidence type="ECO:0000259" key="4">
    <source>
        <dbReference type="Pfam" id="PF24883"/>
    </source>
</evidence>
<feature type="repeat" description="WD" evidence="3">
    <location>
        <begin position="1088"/>
        <end position="1121"/>
    </location>
</feature>
<dbReference type="Proteomes" id="UP000501179">
    <property type="component" value="Chromosome"/>
</dbReference>
<evidence type="ECO:0000256" key="2">
    <source>
        <dbReference type="ARBA" id="ARBA00022737"/>
    </source>
</evidence>
<keyword evidence="2" id="KW-0677">Repeat</keyword>
<dbReference type="InterPro" id="IPR001680">
    <property type="entry name" value="WD40_rpt"/>
</dbReference>
<dbReference type="SMART" id="SM00320">
    <property type="entry name" value="WD40"/>
    <property type="match status" value="7"/>
</dbReference>
<dbReference type="PROSITE" id="PS50294">
    <property type="entry name" value="WD_REPEATS_REGION"/>
    <property type="match status" value="2"/>
</dbReference>
<dbReference type="PANTHER" id="PTHR19848">
    <property type="entry name" value="WD40 REPEAT PROTEIN"/>
    <property type="match status" value="1"/>
</dbReference>
<proteinExistence type="predicted"/>
<dbReference type="PANTHER" id="PTHR19848:SF8">
    <property type="entry name" value="F-BOX AND WD REPEAT DOMAIN CONTAINING 7"/>
    <property type="match status" value="1"/>
</dbReference>
<feature type="domain" description="Nephrocystin 3-like N-terminal" evidence="4">
    <location>
        <begin position="287"/>
        <end position="451"/>
    </location>
</feature>
<dbReference type="SUPFAM" id="SSF50978">
    <property type="entry name" value="WD40 repeat-like"/>
    <property type="match status" value="2"/>
</dbReference>
<evidence type="ECO:0000256" key="1">
    <source>
        <dbReference type="ARBA" id="ARBA00022574"/>
    </source>
</evidence>
<dbReference type="PROSITE" id="PS50082">
    <property type="entry name" value="WD_REPEATS_2"/>
    <property type="match status" value="2"/>
</dbReference>
<dbReference type="InterPro" id="IPR036322">
    <property type="entry name" value="WD40_repeat_dom_sf"/>
</dbReference>
<dbReference type="PROSITE" id="PS00678">
    <property type="entry name" value="WD_REPEATS_1"/>
    <property type="match status" value="1"/>
</dbReference>
<reference evidence="5 6" key="1">
    <citation type="submission" date="2020-03" db="EMBL/GenBank/DDBJ databases">
        <title>A novel species.</title>
        <authorList>
            <person name="Gao J."/>
        </authorList>
    </citation>
    <scope>NUCLEOTIDE SEQUENCE [LARGE SCALE GENOMIC DNA]</scope>
    <source>
        <strain evidence="5 6">QMT-12</strain>
    </source>
</reference>
<protein>
    <recommendedName>
        <fullName evidence="4">Nephrocystin 3-like N-terminal domain-containing protein</fullName>
    </recommendedName>
</protein>
<gene>
    <name evidence="5" type="ORF">HA039_02925</name>
</gene>
<dbReference type="Pfam" id="PF24883">
    <property type="entry name" value="NPHP3_N"/>
    <property type="match status" value="1"/>
</dbReference>
<keyword evidence="1 3" id="KW-0853">WD repeat</keyword>
<dbReference type="CDD" id="cd00200">
    <property type="entry name" value="WD40"/>
    <property type="match status" value="1"/>
</dbReference>
<dbReference type="Pfam" id="PF00400">
    <property type="entry name" value="WD40"/>
    <property type="match status" value="4"/>
</dbReference>
<organism evidence="5 6">
    <name type="scientific">Streptomyces liangshanensis</name>
    <dbReference type="NCBI Taxonomy" id="2717324"/>
    <lineage>
        <taxon>Bacteria</taxon>
        <taxon>Bacillati</taxon>
        <taxon>Actinomycetota</taxon>
        <taxon>Actinomycetes</taxon>
        <taxon>Kitasatosporales</taxon>
        <taxon>Streptomycetaceae</taxon>
        <taxon>Streptomyces</taxon>
    </lineage>
</organism>
<dbReference type="InterPro" id="IPR019775">
    <property type="entry name" value="WD40_repeat_CS"/>
</dbReference>
<dbReference type="Gene3D" id="2.130.10.10">
    <property type="entry name" value="YVTN repeat-like/Quinoprotein amine dehydrogenase"/>
    <property type="match status" value="3"/>
</dbReference>
<dbReference type="InterPro" id="IPR056884">
    <property type="entry name" value="NPHP3-like_N"/>
</dbReference>
<evidence type="ECO:0000313" key="6">
    <source>
        <dbReference type="Proteomes" id="UP000501179"/>
    </source>
</evidence>
<sequence>MGTFEDGSEWEELGFVPERMAEVAGAFGRFGAQVESVTDPSEEEIETLLRSWLVTKRPSANVLVIHLIGHGVKDRSGRLSFIGRDTHEVDVDRWIGRAQREADRQGDGKRVVFLVDTCDAGTATGRQSLTDLGDERAVWSLGATVSGSPTERGRFSGWVATALHRLADTDFALESRTLDFSQFVGQVTAVVKADSDWRISFGFSVEQGDGDWPFLPNPKAVELSQQEIERRRESFWYVPGQDFGTQVATGAEISDAVYFTDRASGRGLVSASPTTGFFSGQAGPLAEYRRWLEGDSPLLIVTGAAGSGKSGLLGVLVCAAHPHLRLRFRALWEAADHDLPEIPDIISLHARQRTERQVIDMIVGQGGLTPPEPEEGRNAHDDNGALDTFRWTAYSLREALFAEEKRRLIVIDAVDESAEPNAVVRLIEVLTAPPEKDERPGQPCRVLAGSRRTAVPDVAAEVDTPSRVTWLDLDTADPAVVERDIRSYIKALLRSDRRYAPGTASSDYVDLLADTASRRIVRDGGPGGSWGPFLLAGMFVHYLVTLDNPPQDLVSASAHAFRAAGDLPTILEAVLTARQSSLPLLRPVLAALARSKGDGMPLTVLRRCVAVFRETPDGPETDFAEEDFVRTLREASPYLRTGRDPVGDVALYRLFHQGLTDHLRDHPHAGLEPVDAPQALVLEKELLAAITGPYAPNPAQPDSWETAEPYVLRHALEHVVEAESPDHAERLLTDPHFLVRFDTRRDLRAFDLTTSARASDYVSLLGTSWAAHGLFTNAADRASVLAYDALRLNLDGMHDEFSAIARSLSAHQRGTGHPVLWAEGGHLDTSARLVMSEGLMVHDLVFSPDGKLLAAATHEGVQVRETKTWQLTVRPFGAPEGWVSAVAFSPDGRRLAFNTGADGRQLQLWDVENQCLIGSPWPYHSNHVVSLAFSADGSLLAAGSEDHSVSVWDVTSGPPGIVARLQHDHPISVVAFSPDSLRLAACGRDGVTLWNSTDQWQQPKRLTTNWTAAVAFSPDGALLVALDSDGILTVRSAASGEIIRFAQLDEEDITGALAFSPDGALLAVGYARTVYLLDVASTEIVGHLRGHTDDISGCAFHPMSPFLLLTGDGDGDIRLWNRVVDTSAAAPLVQFPADMVRCSSDGRLLVAAENEGRTLRLYNPATGEVLSEISLGRHAATRLLEISPDGDLIVLLGTDQNLLFARIGFPSRSTIVEIPSAEAIPGTRPVACFSPDGGLLAVLLATDADQFRGGPTLIRVWDTQSLRPTGRIPLPTRPDRFHFAGPDKLFVSTRGAIAVYDCSRSGEGAP</sequence>
<keyword evidence="6" id="KW-1185">Reference proteome</keyword>
<evidence type="ECO:0000256" key="3">
    <source>
        <dbReference type="PROSITE-ProRule" id="PRU00221"/>
    </source>
</evidence>
<evidence type="ECO:0000313" key="5">
    <source>
        <dbReference type="EMBL" id="QIQ01388.1"/>
    </source>
</evidence>
<dbReference type="EMBL" id="CP050177">
    <property type="protein sequence ID" value="QIQ01388.1"/>
    <property type="molecule type" value="Genomic_DNA"/>
</dbReference>
<accession>A0A6G9GT15</accession>
<feature type="repeat" description="WD" evidence="3">
    <location>
        <begin position="921"/>
        <end position="957"/>
    </location>
</feature>